<feature type="domain" description="Multidrug resistance protein MdtA-like alpha-helical hairpin" evidence="3">
    <location>
        <begin position="90"/>
        <end position="155"/>
    </location>
</feature>
<accession>A0ABT7DVQ9</accession>
<sequence length="339" mass="36495">MLRMFTLLILLGLGLPATAAKLASTPVRVAQDSRPLLLDGVVEAVRQSQISAQVAGSILRLPVRAGDTVKAGQLLAQIDARSANQTASASRAQTEAARATLDIARKEFERQQQLFRQRFISQAALDQAEARFKAARAEVEAQTAQASAARTQSDYFSLTAPYAGVVADVAVSQGDMAQPGRPLLTLYDPTALRVALSVPEAWLTQLDASQPVRLELPGLPVGQNILISRQISQLPAANAQTHSRIWWLSLPAGNSARPGQFARVWLPTRAEGRQRYYLPSRSIVQRAELSAVYVIDDKGQPLLRQVRPGRSLGDETEILSGIAAGEQVALDPLAATAAR</sequence>
<proteinExistence type="inferred from homology"/>
<keyword evidence="6" id="KW-1185">Reference proteome</keyword>
<dbReference type="Proteomes" id="UP001172778">
    <property type="component" value="Unassembled WGS sequence"/>
</dbReference>
<feature type="chain" id="PRO_5046548526" evidence="2">
    <location>
        <begin position="20"/>
        <end position="339"/>
    </location>
</feature>
<comment type="similarity">
    <text evidence="1">Belongs to the membrane fusion protein (MFP) (TC 8.A.1) family.</text>
</comment>
<organism evidence="5 6">
    <name type="scientific">Parachitinimonas caeni</name>
    <dbReference type="NCBI Taxonomy" id="3031301"/>
    <lineage>
        <taxon>Bacteria</taxon>
        <taxon>Pseudomonadati</taxon>
        <taxon>Pseudomonadota</taxon>
        <taxon>Betaproteobacteria</taxon>
        <taxon>Neisseriales</taxon>
        <taxon>Chitinibacteraceae</taxon>
        <taxon>Parachitinimonas</taxon>
    </lineage>
</organism>
<dbReference type="InterPro" id="IPR006143">
    <property type="entry name" value="RND_pump_MFP"/>
</dbReference>
<dbReference type="Gene3D" id="2.40.50.100">
    <property type="match status" value="1"/>
</dbReference>
<evidence type="ECO:0000259" key="3">
    <source>
        <dbReference type="Pfam" id="PF25876"/>
    </source>
</evidence>
<dbReference type="Gene3D" id="1.10.287.470">
    <property type="entry name" value="Helix hairpin bin"/>
    <property type="match status" value="1"/>
</dbReference>
<evidence type="ECO:0000313" key="5">
    <source>
        <dbReference type="EMBL" id="MDK2122742.1"/>
    </source>
</evidence>
<evidence type="ECO:0000256" key="1">
    <source>
        <dbReference type="ARBA" id="ARBA00009477"/>
    </source>
</evidence>
<reference evidence="5" key="1">
    <citation type="submission" date="2023-03" db="EMBL/GenBank/DDBJ databases">
        <title>Chitinimonas shenzhenensis gen. nov., sp. nov., a novel member of family Burkholderiaceae isolated from activated sludge collected in Shen Zhen, China.</title>
        <authorList>
            <person name="Wang X."/>
        </authorList>
    </citation>
    <scope>NUCLEOTIDE SEQUENCE</scope>
    <source>
        <strain evidence="5">DQS-5</strain>
    </source>
</reference>
<dbReference type="Gene3D" id="2.40.420.20">
    <property type="match status" value="1"/>
</dbReference>
<evidence type="ECO:0000256" key="2">
    <source>
        <dbReference type="SAM" id="SignalP"/>
    </source>
</evidence>
<name>A0ABT7DVQ9_9NEIS</name>
<feature type="domain" description="Multidrug resistance protein MdtA-like barrel-sandwich hybrid" evidence="4">
    <location>
        <begin position="46"/>
        <end position="182"/>
    </location>
</feature>
<gene>
    <name evidence="5" type="ORF">PZA18_01625</name>
</gene>
<dbReference type="InterPro" id="IPR058624">
    <property type="entry name" value="MdtA-like_HH"/>
</dbReference>
<dbReference type="InterPro" id="IPR058625">
    <property type="entry name" value="MdtA-like_BSH"/>
</dbReference>
<dbReference type="RefSeq" id="WP_284099020.1">
    <property type="nucleotide sequence ID" value="NZ_JARRAF010000001.1"/>
</dbReference>
<dbReference type="SUPFAM" id="SSF111369">
    <property type="entry name" value="HlyD-like secretion proteins"/>
    <property type="match status" value="1"/>
</dbReference>
<dbReference type="Pfam" id="PF25917">
    <property type="entry name" value="BSH_RND"/>
    <property type="match status" value="1"/>
</dbReference>
<dbReference type="Pfam" id="PF25876">
    <property type="entry name" value="HH_MFP_RND"/>
    <property type="match status" value="1"/>
</dbReference>
<dbReference type="NCBIfam" id="TIGR01730">
    <property type="entry name" value="RND_mfp"/>
    <property type="match status" value="1"/>
</dbReference>
<dbReference type="PANTHER" id="PTHR30469:SF15">
    <property type="entry name" value="HLYD FAMILY OF SECRETION PROTEINS"/>
    <property type="match status" value="1"/>
</dbReference>
<evidence type="ECO:0000259" key="4">
    <source>
        <dbReference type="Pfam" id="PF25917"/>
    </source>
</evidence>
<protein>
    <submittedName>
        <fullName evidence="5">Efflux RND transporter periplasmic adaptor subunit</fullName>
    </submittedName>
</protein>
<feature type="signal peptide" evidence="2">
    <location>
        <begin position="1"/>
        <end position="19"/>
    </location>
</feature>
<evidence type="ECO:0000313" key="6">
    <source>
        <dbReference type="Proteomes" id="UP001172778"/>
    </source>
</evidence>
<dbReference type="EMBL" id="JARRAF010000001">
    <property type="protein sequence ID" value="MDK2122742.1"/>
    <property type="molecule type" value="Genomic_DNA"/>
</dbReference>
<keyword evidence="2" id="KW-0732">Signal</keyword>
<comment type="caution">
    <text evidence="5">The sequence shown here is derived from an EMBL/GenBank/DDBJ whole genome shotgun (WGS) entry which is preliminary data.</text>
</comment>
<dbReference type="PANTHER" id="PTHR30469">
    <property type="entry name" value="MULTIDRUG RESISTANCE PROTEIN MDTA"/>
    <property type="match status" value="1"/>
</dbReference>
<dbReference type="Gene3D" id="2.40.30.170">
    <property type="match status" value="1"/>
</dbReference>